<feature type="compositionally biased region" description="Basic and acidic residues" evidence="5">
    <location>
        <begin position="16"/>
        <end position="31"/>
    </location>
</feature>
<gene>
    <name evidence="7" type="ORF">PPRIM_AZ9-3.1.T1030039</name>
</gene>
<dbReference type="PROSITE" id="PS50011">
    <property type="entry name" value="PROTEIN_KINASE_DOM"/>
    <property type="match status" value="1"/>
</dbReference>
<dbReference type="FunFam" id="1.10.510.10:FF:001806">
    <property type="entry name" value="Uncharacterized protein"/>
    <property type="match status" value="1"/>
</dbReference>
<feature type="domain" description="Protein kinase" evidence="6">
    <location>
        <begin position="55"/>
        <end position="304"/>
    </location>
</feature>
<keyword evidence="3" id="KW-0418">Kinase</keyword>
<dbReference type="GO" id="GO:0005524">
    <property type="term" value="F:ATP binding"/>
    <property type="evidence" value="ECO:0007669"/>
    <property type="project" value="UniProtKB-KW"/>
</dbReference>
<keyword evidence="1" id="KW-0808">Transferase</keyword>
<feature type="compositionally biased region" description="Basic and acidic residues" evidence="5">
    <location>
        <begin position="559"/>
        <end position="578"/>
    </location>
</feature>
<proteinExistence type="predicted"/>
<evidence type="ECO:0000256" key="5">
    <source>
        <dbReference type="SAM" id="MobiDB-lite"/>
    </source>
</evidence>
<feature type="compositionally biased region" description="Acidic residues" evidence="5">
    <location>
        <begin position="33"/>
        <end position="49"/>
    </location>
</feature>
<dbReference type="InterPro" id="IPR000719">
    <property type="entry name" value="Prot_kinase_dom"/>
</dbReference>
<evidence type="ECO:0000256" key="1">
    <source>
        <dbReference type="ARBA" id="ARBA00022679"/>
    </source>
</evidence>
<evidence type="ECO:0000256" key="2">
    <source>
        <dbReference type="ARBA" id="ARBA00022741"/>
    </source>
</evidence>
<dbReference type="GO" id="GO:0004672">
    <property type="term" value="F:protein kinase activity"/>
    <property type="evidence" value="ECO:0007669"/>
    <property type="project" value="InterPro"/>
</dbReference>
<comment type="caution">
    <text evidence="7">The sequence shown here is derived from an EMBL/GenBank/DDBJ whole genome shotgun (WGS) entry which is preliminary data.</text>
</comment>
<dbReference type="EMBL" id="CAJJDM010000106">
    <property type="protein sequence ID" value="CAD8097075.1"/>
    <property type="molecule type" value="Genomic_DNA"/>
</dbReference>
<accession>A0A8S1P213</accession>
<keyword evidence="8" id="KW-1185">Reference proteome</keyword>
<dbReference type="InterPro" id="IPR050538">
    <property type="entry name" value="MAP_kinase_kinase_kinase"/>
</dbReference>
<evidence type="ECO:0000256" key="4">
    <source>
        <dbReference type="ARBA" id="ARBA00022840"/>
    </source>
</evidence>
<protein>
    <recommendedName>
        <fullName evidence="6">Protein kinase domain-containing protein</fullName>
    </recommendedName>
</protein>
<dbReference type="Pfam" id="PF00069">
    <property type="entry name" value="Pkinase"/>
    <property type="match status" value="1"/>
</dbReference>
<evidence type="ECO:0000313" key="8">
    <source>
        <dbReference type="Proteomes" id="UP000688137"/>
    </source>
</evidence>
<dbReference type="AlphaFoldDB" id="A0A8S1P213"/>
<feature type="region of interest" description="Disordered" evidence="5">
    <location>
        <begin position="16"/>
        <end position="49"/>
    </location>
</feature>
<reference evidence="7" key="1">
    <citation type="submission" date="2021-01" db="EMBL/GenBank/DDBJ databases">
        <authorList>
            <consortium name="Genoscope - CEA"/>
            <person name="William W."/>
        </authorList>
    </citation>
    <scope>NUCLEOTIDE SEQUENCE</scope>
</reference>
<dbReference type="OMA" id="TAPCYKK"/>
<feature type="compositionally biased region" description="Low complexity" evidence="5">
    <location>
        <begin position="338"/>
        <end position="352"/>
    </location>
</feature>
<dbReference type="PANTHER" id="PTHR48016">
    <property type="entry name" value="MAP KINASE KINASE KINASE SSK2-RELATED-RELATED"/>
    <property type="match status" value="1"/>
</dbReference>
<dbReference type="Proteomes" id="UP000688137">
    <property type="component" value="Unassembled WGS sequence"/>
</dbReference>
<feature type="region of interest" description="Disordered" evidence="5">
    <location>
        <begin position="556"/>
        <end position="578"/>
    </location>
</feature>
<dbReference type="PANTHER" id="PTHR48016:SF56">
    <property type="entry name" value="MAPKK KINASE"/>
    <property type="match status" value="1"/>
</dbReference>
<keyword evidence="4" id="KW-0067">ATP-binding</keyword>
<evidence type="ECO:0000313" key="7">
    <source>
        <dbReference type="EMBL" id="CAD8097075.1"/>
    </source>
</evidence>
<sequence>MGTAPCYKKKNEEVKVAHKGHLSDKNMKSNNEDFPEQQGEEQEEEEEEENIVYDYIQGELIQEGCNVYSALNTLNGQLLALKIFKLSEDDDFDKVINIVDILKRLEFKNIHQIIGWDYSVFQNEVIQNEIKILMPYESGGSISWLLQKFSSFSPQLAIMFMKQILQGLEYLHSQGILHRNLKTSNVLVDGEANAKLSDIYILNNYKLSMYSAPECFNGQEYSQFSDVWSAGCIFVEMLTKMPPWHHLSSDITLEQIRNSINKGQLFQFKRITKSEDILQIFNQIFKLNPKDRSTPNQLLTHSAFRNLETEPLKSVVISTRKYYNTKHDDRKSFKLQTSNMSSSSMHGGLSVSIRRSNNPDQSKYQQVLQQLKSIHQDFNKTENMQETQLLSHNDLCNVVTRKIQIETKIKEIGIHHIHKDKNALVENGLIRPKEGSTQIAKISVNGIPDQGYKNQVHKPPINQTSQQYKSIMHSGSLEKILTIRSSEFVKSNDQSIERLPIVKNKQLSESQQLEELMAQQYYQNQNYNNQKEEIKPKINLNDIEKMMMDQFSSSMLKSNKNEEELQPDKQEQQQEEYHQDTKFIKSEIIIINNNNNNNNIMQDPNYFENLMQQQYLEDDDQEIDELQKLEDLIQQQYYNNINQNNQINIDLLIQKQLSNHDKSIQPIEDKQDEILQENLSIIAFDKLAQSPKNDNELLIEDDFIYML</sequence>
<feature type="region of interest" description="Disordered" evidence="5">
    <location>
        <begin position="337"/>
        <end position="360"/>
    </location>
</feature>
<evidence type="ECO:0000259" key="6">
    <source>
        <dbReference type="PROSITE" id="PS50011"/>
    </source>
</evidence>
<keyword evidence="2" id="KW-0547">Nucleotide-binding</keyword>
<evidence type="ECO:0000256" key="3">
    <source>
        <dbReference type="ARBA" id="ARBA00022777"/>
    </source>
</evidence>
<name>A0A8S1P213_PARPR</name>
<organism evidence="7 8">
    <name type="scientific">Paramecium primaurelia</name>
    <dbReference type="NCBI Taxonomy" id="5886"/>
    <lineage>
        <taxon>Eukaryota</taxon>
        <taxon>Sar</taxon>
        <taxon>Alveolata</taxon>
        <taxon>Ciliophora</taxon>
        <taxon>Intramacronucleata</taxon>
        <taxon>Oligohymenophorea</taxon>
        <taxon>Peniculida</taxon>
        <taxon>Parameciidae</taxon>
        <taxon>Paramecium</taxon>
    </lineage>
</organism>